<name>A0AAQ3UQZ4_PASNO</name>
<dbReference type="GO" id="GO:0004674">
    <property type="term" value="F:protein serine/threonine kinase activity"/>
    <property type="evidence" value="ECO:0007669"/>
    <property type="project" value="UniProtKB-EC"/>
</dbReference>
<dbReference type="Pfam" id="PF08276">
    <property type="entry name" value="PAN_2"/>
    <property type="match status" value="3"/>
</dbReference>
<protein>
    <recommendedName>
        <fullName evidence="2">non-specific serine/threonine protein kinase</fullName>
        <ecNumber evidence="2">2.7.11.1</ecNumber>
    </recommendedName>
</protein>
<proteinExistence type="predicted"/>
<dbReference type="InterPro" id="IPR000858">
    <property type="entry name" value="S_locus_glycoprot_dom"/>
</dbReference>
<keyword evidence="4 17" id="KW-0812">Transmembrane</keyword>
<dbReference type="CDD" id="cd14066">
    <property type="entry name" value="STKc_IRAK"/>
    <property type="match status" value="2"/>
</dbReference>
<evidence type="ECO:0000256" key="17">
    <source>
        <dbReference type="SAM" id="Phobius"/>
    </source>
</evidence>
<dbReference type="PROSITE" id="PS00108">
    <property type="entry name" value="PROTEIN_KINASE_ST"/>
    <property type="match status" value="3"/>
</dbReference>
<feature type="transmembrane region" description="Helical" evidence="17">
    <location>
        <begin position="2078"/>
        <end position="2100"/>
    </location>
</feature>
<evidence type="ECO:0000256" key="5">
    <source>
        <dbReference type="ARBA" id="ARBA00022729"/>
    </source>
</evidence>
<evidence type="ECO:0000256" key="15">
    <source>
        <dbReference type="PROSITE-ProRule" id="PRU10141"/>
    </source>
</evidence>
<dbReference type="Proteomes" id="UP001341281">
    <property type="component" value="Chromosome 10"/>
</dbReference>
<dbReference type="InterPro" id="IPR008271">
    <property type="entry name" value="Ser/Thr_kinase_AS"/>
</dbReference>
<evidence type="ECO:0000256" key="1">
    <source>
        <dbReference type="ARBA" id="ARBA00004479"/>
    </source>
</evidence>
<dbReference type="InterPro" id="IPR017441">
    <property type="entry name" value="Protein_kinase_ATP_BS"/>
</dbReference>
<dbReference type="Pfam" id="PF01453">
    <property type="entry name" value="B_lectin"/>
    <property type="match status" value="3"/>
</dbReference>
<evidence type="ECO:0000256" key="14">
    <source>
        <dbReference type="ARBA" id="ARBA00048679"/>
    </source>
</evidence>
<comment type="catalytic activity">
    <reaction evidence="14">
        <text>L-seryl-[protein] + ATP = O-phospho-L-seryl-[protein] + ADP + H(+)</text>
        <dbReference type="Rhea" id="RHEA:17989"/>
        <dbReference type="Rhea" id="RHEA-COMP:9863"/>
        <dbReference type="Rhea" id="RHEA-COMP:11604"/>
        <dbReference type="ChEBI" id="CHEBI:15378"/>
        <dbReference type="ChEBI" id="CHEBI:29999"/>
        <dbReference type="ChEBI" id="CHEBI:30616"/>
        <dbReference type="ChEBI" id="CHEBI:83421"/>
        <dbReference type="ChEBI" id="CHEBI:456216"/>
        <dbReference type="EC" id="2.7.11.1"/>
    </reaction>
</comment>
<feature type="domain" description="Bulb-type lectin" evidence="20">
    <location>
        <begin position="23"/>
        <end position="172"/>
    </location>
</feature>
<evidence type="ECO:0000256" key="12">
    <source>
        <dbReference type="ARBA" id="ARBA00023170"/>
    </source>
</evidence>
<comment type="catalytic activity">
    <reaction evidence="13">
        <text>L-threonyl-[protein] + ATP = O-phospho-L-threonyl-[protein] + ADP + H(+)</text>
        <dbReference type="Rhea" id="RHEA:46608"/>
        <dbReference type="Rhea" id="RHEA-COMP:11060"/>
        <dbReference type="Rhea" id="RHEA-COMP:11605"/>
        <dbReference type="ChEBI" id="CHEBI:15378"/>
        <dbReference type="ChEBI" id="CHEBI:30013"/>
        <dbReference type="ChEBI" id="CHEBI:30616"/>
        <dbReference type="ChEBI" id="CHEBI:61977"/>
        <dbReference type="ChEBI" id="CHEBI:456216"/>
        <dbReference type="EC" id="2.7.11.1"/>
    </reaction>
</comment>
<evidence type="ECO:0000313" key="22">
    <source>
        <dbReference type="EMBL" id="WVZ95933.1"/>
    </source>
</evidence>
<dbReference type="InterPro" id="IPR001480">
    <property type="entry name" value="Bulb-type_lectin_dom"/>
</dbReference>
<feature type="chain" id="PRO_5043014604" description="non-specific serine/threonine protein kinase" evidence="18">
    <location>
        <begin position="21"/>
        <end position="2375"/>
    </location>
</feature>
<evidence type="ECO:0000256" key="4">
    <source>
        <dbReference type="ARBA" id="ARBA00022692"/>
    </source>
</evidence>
<dbReference type="SUPFAM" id="SSF51110">
    <property type="entry name" value="alpha-D-mannose-specific plant lectins"/>
    <property type="match status" value="3"/>
</dbReference>
<evidence type="ECO:0000256" key="18">
    <source>
        <dbReference type="SAM" id="SignalP"/>
    </source>
</evidence>
<keyword evidence="3" id="KW-0808">Transferase</keyword>
<dbReference type="PROSITE" id="PS50011">
    <property type="entry name" value="PROTEIN_KINASE_DOM"/>
    <property type="match status" value="3"/>
</dbReference>
<feature type="binding site" evidence="15">
    <location>
        <position position="553"/>
    </location>
    <ligand>
        <name>ATP</name>
        <dbReference type="ChEBI" id="CHEBI:30616"/>
    </ligand>
</feature>
<feature type="domain" description="Apple" evidence="21">
    <location>
        <begin position="1161"/>
        <end position="1247"/>
    </location>
</feature>
<evidence type="ECO:0000259" key="19">
    <source>
        <dbReference type="PROSITE" id="PS50011"/>
    </source>
</evidence>
<dbReference type="FunFam" id="3.30.200.20:FF:000250">
    <property type="entry name" value="Serine/threonine-protein kinase"/>
    <property type="match status" value="2"/>
</dbReference>
<dbReference type="EC" id="2.7.11.1" evidence="2"/>
<dbReference type="InterPro" id="IPR000719">
    <property type="entry name" value="Prot_kinase_dom"/>
</dbReference>
<evidence type="ECO:0000256" key="16">
    <source>
        <dbReference type="SAM" id="MobiDB-lite"/>
    </source>
</evidence>
<dbReference type="FunFam" id="1.10.510.10:FF:000227">
    <property type="entry name" value="Serine/threonine-protein kinase"/>
    <property type="match status" value="2"/>
</dbReference>
<dbReference type="SUPFAM" id="SSF56112">
    <property type="entry name" value="Protein kinase-like (PK-like)"/>
    <property type="match status" value="3"/>
</dbReference>
<keyword evidence="5 18" id="KW-0732">Signal</keyword>
<dbReference type="EMBL" id="CP144754">
    <property type="protein sequence ID" value="WVZ95933.1"/>
    <property type="molecule type" value="Genomic_DNA"/>
</dbReference>
<dbReference type="InterPro" id="IPR011009">
    <property type="entry name" value="Kinase-like_dom_sf"/>
</dbReference>
<feature type="region of interest" description="Disordered" evidence="16">
    <location>
        <begin position="2355"/>
        <end position="2375"/>
    </location>
</feature>
<dbReference type="SMART" id="SM00473">
    <property type="entry name" value="PAN_AP"/>
    <property type="match status" value="3"/>
</dbReference>
<comment type="subcellular location">
    <subcellularLocation>
        <location evidence="1">Membrane</location>
        <topology evidence="1">Single-pass type I membrane protein</topology>
    </subcellularLocation>
</comment>
<gene>
    <name evidence="22" type="ORF">U9M48_041635</name>
</gene>
<dbReference type="PANTHER" id="PTHR47974">
    <property type="entry name" value="OS07G0415500 PROTEIN"/>
    <property type="match status" value="1"/>
</dbReference>
<dbReference type="Gene3D" id="2.90.10.10">
    <property type="entry name" value="Bulb-type lectin domain"/>
    <property type="match status" value="3"/>
</dbReference>
<feature type="domain" description="Protein kinase" evidence="19">
    <location>
        <begin position="1321"/>
        <end position="1595"/>
    </location>
</feature>
<feature type="transmembrane region" description="Helical" evidence="17">
    <location>
        <begin position="468"/>
        <end position="494"/>
    </location>
</feature>
<dbReference type="InterPro" id="IPR036426">
    <property type="entry name" value="Bulb-type_lectin_dom_sf"/>
</dbReference>
<keyword evidence="7" id="KW-0418">Kinase</keyword>
<keyword evidence="8 15" id="KW-0067">ATP-binding</keyword>
<organism evidence="22 23">
    <name type="scientific">Paspalum notatum var. saurae</name>
    <dbReference type="NCBI Taxonomy" id="547442"/>
    <lineage>
        <taxon>Eukaryota</taxon>
        <taxon>Viridiplantae</taxon>
        <taxon>Streptophyta</taxon>
        <taxon>Embryophyta</taxon>
        <taxon>Tracheophyta</taxon>
        <taxon>Spermatophyta</taxon>
        <taxon>Magnoliopsida</taxon>
        <taxon>Liliopsida</taxon>
        <taxon>Poales</taxon>
        <taxon>Poaceae</taxon>
        <taxon>PACMAD clade</taxon>
        <taxon>Panicoideae</taxon>
        <taxon>Andropogonodae</taxon>
        <taxon>Paspaleae</taxon>
        <taxon>Paspalinae</taxon>
        <taxon>Paspalum</taxon>
    </lineage>
</organism>
<feature type="domain" description="Protein kinase" evidence="19">
    <location>
        <begin position="524"/>
        <end position="801"/>
    </location>
</feature>
<dbReference type="PROSITE" id="PS50948">
    <property type="entry name" value="PAN"/>
    <property type="match status" value="3"/>
</dbReference>
<dbReference type="GO" id="GO:0048544">
    <property type="term" value="P:recognition of pollen"/>
    <property type="evidence" value="ECO:0007669"/>
    <property type="project" value="InterPro"/>
</dbReference>
<evidence type="ECO:0000259" key="21">
    <source>
        <dbReference type="PROSITE" id="PS50948"/>
    </source>
</evidence>
<feature type="transmembrane region" description="Helical" evidence="17">
    <location>
        <begin position="1264"/>
        <end position="1288"/>
    </location>
</feature>
<dbReference type="InterPro" id="IPR003609">
    <property type="entry name" value="Pan_app"/>
</dbReference>
<dbReference type="CDD" id="cd01098">
    <property type="entry name" value="PAN_AP_plant"/>
    <property type="match status" value="3"/>
</dbReference>
<keyword evidence="6 15" id="KW-0547">Nucleotide-binding</keyword>
<feature type="binding site" evidence="15">
    <location>
        <position position="1349"/>
    </location>
    <ligand>
        <name>ATP</name>
        <dbReference type="ChEBI" id="CHEBI:30616"/>
    </ligand>
</feature>
<evidence type="ECO:0000256" key="3">
    <source>
        <dbReference type="ARBA" id="ARBA00022679"/>
    </source>
</evidence>
<keyword evidence="10 17" id="KW-0472">Membrane</keyword>
<reference evidence="22 23" key="1">
    <citation type="submission" date="2024-02" db="EMBL/GenBank/DDBJ databases">
        <title>High-quality chromosome-scale genome assembly of Pensacola bahiagrass (Paspalum notatum Flugge var. saurae).</title>
        <authorList>
            <person name="Vega J.M."/>
            <person name="Podio M."/>
            <person name="Orjuela J."/>
            <person name="Siena L.A."/>
            <person name="Pessino S.C."/>
            <person name="Combes M.C."/>
            <person name="Mariac C."/>
            <person name="Albertini E."/>
            <person name="Pupilli F."/>
            <person name="Ortiz J.P.A."/>
            <person name="Leblanc O."/>
        </authorList>
    </citation>
    <scope>NUCLEOTIDE SEQUENCE [LARGE SCALE GENOMIC DNA]</scope>
    <source>
        <strain evidence="22">R1</strain>
        <tissue evidence="22">Leaf</tissue>
    </source>
</reference>
<evidence type="ECO:0000256" key="13">
    <source>
        <dbReference type="ARBA" id="ARBA00047899"/>
    </source>
</evidence>
<evidence type="ECO:0000256" key="6">
    <source>
        <dbReference type="ARBA" id="ARBA00022741"/>
    </source>
</evidence>
<evidence type="ECO:0000256" key="10">
    <source>
        <dbReference type="ARBA" id="ARBA00023136"/>
    </source>
</evidence>
<dbReference type="Gene3D" id="1.10.510.10">
    <property type="entry name" value="Transferase(Phosphotransferase) domain 1"/>
    <property type="match status" value="3"/>
</dbReference>
<dbReference type="CDD" id="cd00028">
    <property type="entry name" value="B_lectin"/>
    <property type="match status" value="2"/>
</dbReference>
<dbReference type="PROSITE" id="PS00107">
    <property type="entry name" value="PROTEIN_KINASE_ATP"/>
    <property type="match status" value="3"/>
</dbReference>
<dbReference type="GO" id="GO:0051707">
    <property type="term" value="P:response to other organism"/>
    <property type="evidence" value="ECO:0007669"/>
    <property type="project" value="UniProtKB-ARBA"/>
</dbReference>
<dbReference type="Pfam" id="PF00069">
    <property type="entry name" value="Pkinase"/>
    <property type="match status" value="3"/>
</dbReference>
<keyword evidence="9 17" id="KW-1133">Transmembrane helix</keyword>
<dbReference type="FunFam" id="3.30.200.20:FF:000178">
    <property type="entry name" value="serine/threonine-protein kinase PBS1-like"/>
    <property type="match status" value="1"/>
</dbReference>
<dbReference type="GO" id="GO:0005524">
    <property type="term" value="F:ATP binding"/>
    <property type="evidence" value="ECO:0007669"/>
    <property type="project" value="UniProtKB-UniRule"/>
</dbReference>
<feature type="signal peptide" evidence="18">
    <location>
        <begin position="1"/>
        <end position="20"/>
    </location>
</feature>
<sequence>MLLFCLHLLLLLSSPRTPTATDVDTLTPGQSLAASDKLISRNGKFALGFFRPGAGNTTTSSNYTGLSNTTTAAHGWYLGIWFNMIPVFTPVWVANRDTPITGPNLNLTRLQISRDGNSLVILNRATGSVLWSSATQPANTTTMTNTTYAALLVSGNLALMDSSGSAPLWQSFDHPADVFLPGAKFGRNKLTGLNREFVSNKNLLDPGLGAYIIGLDSNGDGAMVLRRRAPYDVVYWSSGSSIVVSLLDAVLAMNPQTRGLIHAAYVDTGDEQYYTYNVSDNSTLLIGVLGVSGQVDMNVWSPAARAWKTLYAQPAAPCTAYATCGPFTVCDGNSDPFCGCMQSFSRRSPRDWELGDRTGGCVRDTPLDCRSNSSKSSTDMFLAISRVTLPYDLDSVQGAATASECAEACLGDCTCTAYSYNSSCFIWHGELLNVKKNDDIDNTSEDVLYVRLAAEDLQSVRKGRRRSIVGVVSAATVIGVGLLLLLMLLSVIIWRRQLKCFGRSQGGGGGIVAFRYTDLCHATKNFSEMLGEGGFGSVFKGVLSDSSTLIAVKRLDGARQGEKQFRAEVSSIGMIQHINLVKLIGFCSEGDKRLLVYEHMVNGSLDAHLFRSNAATVLTWSTRRQIAIGVARGLSYLHQSCCECIIHCDIKPENILLDALFVPKIADFGMAAIVGRDFSRVLTTSRGTVGYLAPEWLSGVAITPKVDVYSFGMLLLEVISGRRNSPDQMNTSNSYYVAFFPVQAVSKLHEGDVQSLVDPQLDADFNLEEAKRFCKVACWCIQDNELDRPTMGEVVRVLEGLQEVDMPPMPRLLAAITERYDASSLHEALGIGDKLISRNGKFALGFFQPGSGISKSVHNTTTPGWYLGIWFNRIPVFTAVWVANRDKPITEPNISVTHLKISRDGNLVIFNNATKSIIWSTHILVKNWTGTNITKTSAILSNNGNLALIVLTTQQMLWQSFDYPTNVMLPGAKFGRNKVTGFYHQAITNKSLIDPGLGSYSIQLDPNGVVLLRQRKAPYVVYWSWSSGNSSPYKLLTILKEILDLDPRTRGLINPAYVENNEEEYYTYTSPDESSSIFALIDITGQLKLMVWSQATQSWQSSYAQPADPCTSYAACGPFTVCNGNSHPFCDCMESFSQKSPLDWELGDRTGGCVRNTPLHCTRKNNTTSSTDMFHPIAHVVLPYDPQSMAGATTQSQCEEACLNDCSCTAYSYNNSRCAVWHGDLLNVNENDGIDNNSEDVVYIRLAAKGLQSFGVNSKRKPTLGVIVTTASSLSCLILVLVISLFIWRNKFKQCVVPLQDSQGSAGITTFRYTDLSRATKNFSQMLGGGGFGSVYKGVLSDSTAIAVKRLHGARQEDKQFRAEVSSIGLIQHINLVKLIGFCCERDKRLLVYEHMSNGSLETHLFKRNATVLNWSIRYQIIIGVARGLSYLHQSCRECIIHCDIKPENILLDASFAPKIADFGMAAFVGRDFSRILTTFRGTVGYLAPEWLSGVAITPKVDVYSFGMVLMEIISGRRNSPEEYTSNSYHVAYFPVQAISKLHKGDVRSLVDPQLNGCFVLEEAERVCKVACWCIQDNEFDRPTMVAALLLGPIFVSSPLHTPCSAATANGDTLTAGQALAAGDKLVSRNGKFALGFFQFRQNLSTSNGKPTGTTISSPGWYLGIWFHKIPVFTTVWVANRERPITKSELKTTHLKIQRDGSLAIIILSSNNSSSTKSIVWATTGGTISNNNSTNTTTTSVVLKNTGNLALMPKNTSSNNNGVVPLWQSFDHQTDVGLPTAKIGWNKVTGLNRFISRKSTIDPGLGSYSIEVDTSGALLLRSRIPPYVVYWQWPPGKLGELVQVLNGLMESDPRTKGLLIPTYQDNDEEVYFSYTLTNESASVFVPIDIFGQLQLNIWSQTKQSWETVYAQPSDFCMAYAVCGPFTVCNGNSAAPSFCSCMETFSLKSPKDWELGDQTGGCARTTPLDCVPASSNRSGSKAISTDVFHSIAQVTLPYNPQIIQDATMQSSCAEACLNDCSCTAYSYNNNSKCSIWHGELLNVNLDDGNGIHSQDVLYLRLAAKDFQSLVKGNKRIPRAVIAVSIVGFGLILLIMLLLMIWSNSFKQCNVPVQDIRGGGAGIIAFRYIDLCRATRNFSERLGGGGFGSVFKGLLSDSTAVAVKRLDGARQGEKQFRAEVSSIGMIQHINLVKLIGFCCGGDKRLLVYEHMANGSLDAHLFRSDASVLNWSMRYQIAIGVARGLCYLHQSCRECIIHCDIKPENILLDASFVPKIADFGMAAFVGRGFSRVLTTFRGTAGYLAPEWLSGVAITPKVDVYSFGMFDETIRKFGFKENDEDNCIYAKFRNGSDRKSHTAVAVPMADPANGNPSADDMQE</sequence>
<evidence type="ECO:0000313" key="23">
    <source>
        <dbReference type="Proteomes" id="UP001341281"/>
    </source>
</evidence>
<dbReference type="SMART" id="SM00108">
    <property type="entry name" value="B_lectin"/>
    <property type="match status" value="3"/>
</dbReference>
<feature type="domain" description="Bulb-type lectin" evidence="20">
    <location>
        <begin position="820"/>
        <end position="961"/>
    </location>
</feature>
<dbReference type="PROSITE" id="PS50927">
    <property type="entry name" value="BULB_LECTIN"/>
    <property type="match status" value="3"/>
</dbReference>
<keyword evidence="11" id="KW-1015">Disulfide bond</keyword>
<feature type="domain" description="Apple" evidence="21">
    <location>
        <begin position="1969"/>
        <end position="2062"/>
    </location>
</feature>
<dbReference type="FunFam" id="1.10.510.10:FF:001424">
    <property type="entry name" value="Protein kinase superfamily protein"/>
    <property type="match status" value="1"/>
</dbReference>
<evidence type="ECO:0000256" key="7">
    <source>
        <dbReference type="ARBA" id="ARBA00022777"/>
    </source>
</evidence>
<evidence type="ECO:0000256" key="11">
    <source>
        <dbReference type="ARBA" id="ARBA00023157"/>
    </source>
</evidence>
<evidence type="ECO:0000259" key="20">
    <source>
        <dbReference type="PROSITE" id="PS50927"/>
    </source>
</evidence>
<evidence type="ECO:0000256" key="2">
    <source>
        <dbReference type="ARBA" id="ARBA00012513"/>
    </source>
</evidence>
<evidence type="ECO:0000256" key="9">
    <source>
        <dbReference type="ARBA" id="ARBA00022989"/>
    </source>
</evidence>
<dbReference type="Pfam" id="PF00954">
    <property type="entry name" value="S_locus_glycop"/>
    <property type="match status" value="3"/>
</dbReference>
<keyword evidence="23" id="KW-1185">Reference proteome</keyword>
<feature type="domain" description="Protein kinase" evidence="19">
    <location>
        <begin position="2134"/>
        <end position="2375"/>
    </location>
</feature>
<evidence type="ECO:0000256" key="8">
    <source>
        <dbReference type="ARBA" id="ARBA00022840"/>
    </source>
</evidence>
<dbReference type="Gene3D" id="3.30.200.20">
    <property type="entry name" value="Phosphorylase Kinase, domain 1"/>
    <property type="match status" value="3"/>
</dbReference>
<keyword evidence="12" id="KW-0675">Receptor</keyword>
<feature type="domain" description="Apple" evidence="21">
    <location>
        <begin position="369"/>
        <end position="453"/>
    </location>
</feature>
<dbReference type="SMART" id="SM00220">
    <property type="entry name" value="S_TKc"/>
    <property type="match status" value="3"/>
</dbReference>
<accession>A0AAQ3UQZ4</accession>
<dbReference type="PANTHER" id="PTHR47974:SF19">
    <property type="entry name" value="RECEPTOR-LIKE SERINE_THREONINE-PROTEIN KINASE"/>
    <property type="match status" value="1"/>
</dbReference>
<feature type="binding site" evidence="15">
    <location>
        <position position="2162"/>
    </location>
    <ligand>
        <name>ATP</name>
        <dbReference type="ChEBI" id="CHEBI:30616"/>
    </ligand>
</feature>
<feature type="domain" description="Bulb-type lectin" evidence="20">
    <location>
        <begin position="1611"/>
        <end position="1764"/>
    </location>
</feature>
<dbReference type="GO" id="GO:0016020">
    <property type="term" value="C:membrane"/>
    <property type="evidence" value="ECO:0007669"/>
    <property type="project" value="UniProtKB-SubCell"/>
</dbReference>